<dbReference type="SUPFAM" id="SSF52540">
    <property type="entry name" value="P-loop containing nucleoside triphosphate hydrolases"/>
    <property type="match status" value="1"/>
</dbReference>
<evidence type="ECO:0000256" key="5">
    <source>
        <dbReference type="ARBA" id="ARBA00023298"/>
    </source>
</evidence>
<dbReference type="PROSITE" id="PS50088">
    <property type="entry name" value="ANK_REPEAT"/>
    <property type="match status" value="3"/>
</dbReference>
<dbReference type="SUPFAM" id="SSF53474">
    <property type="entry name" value="alpha/beta-Hydrolases"/>
    <property type="match status" value="1"/>
</dbReference>
<evidence type="ECO:0008006" key="9">
    <source>
        <dbReference type="Google" id="ProtNLM"/>
    </source>
</evidence>
<dbReference type="GO" id="GO:0044218">
    <property type="term" value="C:other organism cell membrane"/>
    <property type="evidence" value="ECO:0007669"/>
    <property type="project" value="UniProtKB-KW"/>
</dbReference>
<feature type="repeat" description="ANK" evidence="6">
    <location>
        <begin position="1650"/>
        <end position="1672"/>
    </location>
</feature>
<dbReference type="GO" id="GO:0006887">
    <property type="term" value="P:exocytosis"/>
    <property type="evidence" value="ECO:0007669"/>
    <property type="project" value="UniProtKB-KW"/>
</dbReference>
<dbReference type="InterPro" id="IPR036770">
    <property type="entry name" value="Ankyrin_rpt-contain_sf"/>
</dbReference>
<dbReference type="InterPro" id="IPR002110">
    <property type="entry name" value="Ankyrin_rpt"/>
</dbReference>
<keyword evidence="6" id="KW-0040">ANK repeat</keyword>
<dbReference type="EMBL" id="JAPWDV010000004">
    <property type="protein sequence ID" value="KAJ6215986.1"/>
    <property type="molecule type" value="Genomic_DNA"/>
</dbReference>
<evidence type="ECO:0000313" key="8">
    <source>
        <dbReference type="Proteomes" id="UP001142055"/>
    </source>
</evidence>
<dbReference type="SMART" id="SM00248">
    <property type="entry name" value="ANK"/>
    <property type="match status" value="8"/>
</dbReference>
<organism evidence="7 8">
    <name type="scientific">Blomia tropicalis</name>
    <name type="common">Mite</name>
    <dbReference type="NCBI Taxonomy" id="40697"/>
    <lineage>
        <taxon>Eukaryota</taxon>
        <taxon>Metazoa</taxon>
        <taxon>Ecdysozoa</taxon>
        <taxon>Arthropoda</taxon>
        <taxon>Chelicerata</taxon>
        <taxon>Arachnida</taxon>
        <taxon>Acari</taxon>
        <taxon>Acariformes</taxon>
        <taxon>Sarcoptiformes</taxon>
        <taxon>Astigmata</taxon>
        <taxon>Glycyphagoidea</taxon>
        <taxon>Echimyopodidae</taxon>
        <taxon>Blomia</taxon>
    </lineage>
</organism>
<evidence type="ECO:0000256" key="6">
    <source>
        <dbReference type="PROSITE-ProRule" id="PRU00023"/>
    </source>
</evidence>
<evidence type="ECO:0000313" key="7">
    <source>
        <dbReference type="EMBL" id="KAJ6215986.1"/>
    </source>
</evidence>
<accession>A0A9Q0LZB1</accession>
<dbReference type="Gene3D" id="3.40.50.1820">
    <property type="entry name" value="alpha/beta hydrolase"/>
    <property type="match status" value="1"/>
</dbReference>
<comment type="subcellular location">
    <subcellularLocation>
        <location evidence="1">Target cell membrane</location>
    </subcellularLocation>
</comment>
<evidence type="ECO:0000256" key="1">
    <source>
        <dbReference type="ARBA" id="ARBA00004175"/>
    </source>
</evidence>
<feature type="repeat" description="ANK" evidence="6">
    <location>
        <begin position="1568"/>
        <end position="1589"/>
    </location>
</feature>
<keyword evidence="4" id="KW-0528">Neurotoxin</keyword>
<dbReference type="PANTHER" id="PTHR24121:SF23">
    <property type="entry name" value="NO MECHANORECEPTOR POTENTIAL C, ISOFORM H"/>
    <property type="match status" value="1"/>
</dbReference>
<keyword evidence="4" id="KW-0800">Toxin</keyword>
<dbReference type="GO" id="GO:0044231">
    <property type="term" value="C:host cell presynaptic membrane"/>
    <property type="evidence" value="ECO:0007669"/>
    <property type="project" value="UniProtKB-KW"/>
</dbReference>
<dbReference type="InterPro" id="IPR027417">
    <property type="entry name" value="P-loop_NTPase"/>
</dbReference>
<dbReference type="PANTHER" id="PTHR24121">
    <property type="entry name" value="NO MECHANORECEPTOR POTENTIAL C, ISOFORM D-RELATED"/>
    <property type="match status" value="1"/>
</dbReference>
<dbReference type="Pfam" id="PF12796">
    <property type="entry name" value="Ank_2"/>
    <property type="match status" value="3"/>
</dbReference>
<comment type="caution">
    <text evidence="7">The sequence shown here is derived from an EMBL/GenBank/DDBJ whole genome shotgun (WGS) entry which is preliminary data.</text>
</comment>
<gene>
    <name evidence="7" type="ORF">RDWZM_010486</name>
</gene>
<evidence type="ECO:0000256" key="3">
    <source>
        <dbReference type="ARBA" id="ARBA00022537"/>
    </source>
</evidence>
<dbReference type="Gene3D" id="3.40.50.300">
    <property type="entry name" value="P-loop containing nucleotide triphosphate hydrolases"/>
    <property type="match status" value="1"/>
</dbReference>
<evidence type="ECO:0000256" key="2">
    <source>
        <dbReference type="ARBA" id="ARBA00022483"/>
    </source>
</evidence>
<dbReference type="OMA" id="WVELETI"/>
<keyword evidence="5" id="KW-0472">Membrane</keyword>
<proteinExistence type="predicted"/>
<keyword evidence="8" id="KW-1185">Reference proteome</keyword>
<keyword evidence="2" id="KW-0268">Exocytosis</keyword>
<dbReference type="Gene3D" id="1.25.40.20">
    <property type="entry name" value="Ankyrin repeat-containing domain"/>
    <property type="match status" value="1"/>
</dbReference>
<dbReference type="Proteomes" id="UP001142055">
    <property type="component" value="Chromosome 4"/>
</dbReference>
<name>A0A9Q0LZB1_BLOTA</name>
<keyword evidence="4" id="KW-0638">Presynaptic neurotoxin</keyword>
<reference evidence="7" key="1">
    <citation type="submission" date="2022-12" db="EMBL/GenBank/DDBJ databases">
        <title>Genome assemblies of Blomia tropicalis.</title>
        <authorList>
            <person name="Cui Y."/>
        </authorList>
    </citation>
    <scope>NUCLEOTIDE SEQUENCE</scope>
    <source>
        <tissue evidence="7">Adult mites</tissue>
    </source>
</reference>
<feature type="repeat" description="ANK" evidence="6">
    <location>
        <begin position="1527"/>
        <end position="1549"/>
    </location>
</feature>
<protein>
    <recommendedName>
        <fullName evidence="9">NACHT domain-containing protein</fullName>
    </recommendedName>
</protein>
<keyword evidence="3" id="KW-1052">Target cell membrane</keyword>
<dbReference type="InterPro" id="IPR029058">
    <property type="entry name" value="AB_hydrolase_fold"/>
</dbReference>
<dbReference type="PROSITE" id="PS50297">
    <property type="entry name" value="ANK_REP_REGION"/>
    <property type="match status" value="3"/>
</dbReference>
<sequence>MIASKLYDNYDEGEKAKYEEGLPNGWRLLTIATNPSNGYVGAAFWYPQREEVIIAHRGIEPTTLELVWVDFKNILIDEFPSQTSSAVTFSEHVWRVFNEIDAECDTHFQLFITGHSFGGWLAQICTFSVKYLTMLNDKEDFVKSGKEGYHARTIVFDSPGCESMLLKMQKSYDITCENVNKQPIYSLDITSYLSAPNLINTCNTHLGKVYQMFIDETISYNQSVLENFKTVMEVFNDNFKSLPNEIFDYTLKFHNLNNILKTFDSITGLIKKDNSGKFKIQDVVDWPSNKRIKKEEFYEFFKWIEQFNEYHPLTKNVEFENNSINLIRYQTKKFNERQCSLNVFSQSDQLFMKQYQLLQKYPKFFNLNTLFNEEILNNLKKISLMENANIVEFTNGSIVELYNTISYIKRLLIICPEKVDRVKNWLSNEGIVEAFYKHASDEYLNLNNRWLKFKTSENIDKMLIQFLNEPNQIVWKIDVTTGDTYCVLNQIYDSILRIRNNKIDSGYLDNYVILDLKQLLSANCLIKVEDFFKSKQNGNLLIVEYNLKKVCNEMKDNSDSIKMFFTNLFIKLKTFQMSKVIMCANQAYPFSDLSLNECLNQIQYIKTNDAGFGWNDLDERTQKELLHREIVFQEKEKKLLELFDEFNIVNEEIDQLLNFDSLIKLIIYENKIEIGSNEFGIGSLEGAFADLFEEINIKTLKLYLNTNSLDAIYFISGLFTDDEDKGIEEFKMILNFEIDNIDYKTYFLKFPYSLQTDTKKIYIVDSQFMEEDFNKLCNKSSNNQKMYWIRWDKTKFILQRIFNPDFYIKRKFNKVTIKKDINVLKNQDNFVFNGIDSVNDLSTLFNDNSKMINGNIFIKQTIEDAQTSFNEINGNVHWVELETIENVKQIVLRESKGSLHNIRPYIENGNSLHDEVSLINFINDKQTIIIAGEPGMGKSTTLIKLYQSKLDNNNTKLVESNWIIHINLRDQIQTIKSFFNDNNYNIDNIVEFFSKIDFKLSSDFSKKLFKHALLRKDYIHKPLLISFDGFDELLDFNDRDKIIKLFKFLKDNTKVKIWVTTCAHYCNVLEDVLSTFAITINPLDEKSIKMFTAEYLKTRLNLILNNLENRIYKHFFAIIKENENKLINNFAKIFFNRLESLFKGNISGILGTPLQLYLLLGAKGFIKKFIRWVNNTDSSFNFDCLGKDIVGVYENFIDNKYDIYVKKVNNLHNDESGCEPKENFNLYCLEFAEKKLIEFDFCQQFLSELNQNFLLNGIVKIEKQNIKFIHQTFEEYFFSETCISWITQTDDIESDFIKKIEIMLHIFKDDNYKAVRLFIDVKLRRIKESKQNISDLIYEQFGIVINKNLNLNNMNMLINQQKFTILDIAIKENNLNIADFLINSMKSVETKLIKKFICSKRNNLPKSTLHIAIMNGIVEVVKNLIELFDEDNNVLIEVINDKNEVGYSSLHIAVENDNLEIFETLIEPLNGDNHNLIKVLNDKNEDGYSALHIAVNYDKVKIIEKCIDLVCMNKDDLFETVTDKDKLENTPLHLAVKNGNLTIVEKLIKVFDGNRNGLIKFVTDRNKNGYSSLHLAVENNNNKIVETLITMFCGDNECLIQVINSKNAFGFSSLHIAIEKDNVEIFETLTAPFVDNIDSLIDLVKDINLYGDTILHIAVKNRNVEIVKKIIELFGDNKDCLIKLIHYNDESLLFQKPINTGNIEIDNLLKPFFDQYCEDSMVQKGKNFLYQLFDSFGSYFH</sequence>
<evidence type="ECO:0000256" key="4">
    <source>
        <dbReference type="ARBA" id="ARBA00023028"/>
    </source>
</evidence>
<dbReference type="SUPFAM" id="SSF48403">
    <property type="entry name" value="Ankyrin repeat"/>
    <property type="match status" value="1"/>
</dbReference>
<keyword evidence="5" id="KW-1053">Target membrane</keyword>